<dbReference type="PANTHER" id="PTHR19375">
    <property type="entry name" value="HEAT SHOCK PROTEIN 70KDA"/>
    <property type="match status" value="1"/>
</dbReference>
<sequence length="625" mass="71467">MSVFSITQATQELYDYPIIGIDLGTTYSSVCIQSNDKVVIIPNEYGFKSTPTVVAYNTTFLVGEEAKEQALINPMNTFYDLKRLIGKDYFDPNVQKLKKNLPFTLINENNTICIKVLQYKNEGEKIFNIDYIQAKVLTKLKNMASDYLGFPIQHAVITVPIGFNDIQKQATIDIAEIAGLKAVRIISEPNAAAIAYGRDYVTRETNIFVFDFGGGTLDITAMKATKYKFEDLQHSSEVNLGGEDFDFNVVEYLIKYIKDTAKIDLQHNKKAIQILKIEAQKAKEVLSMQNIAHIKIPNLIEGYDFYYSLTKEQFEEVNQVLFERVVSAIKSTFVVNNLQIKDIDEVILVGGSSRIPKVQEIVETIFVNSKIIKDRLQDELVCIGAAIVANSLTKQSKKHYQFVEIMKTQISYGIETFYGQMSIIIPRLSKYPLSLSRFYTTIADYQSKIEIKVFQGENKFTEWNEEIGKFELDGIQKAKKGIPEIQITFALNQNGMLTAQAIDLNTKSSSQETINIKNLVGISYEEISNLRKENEEEEKADEERILSISRLKSYHKDFLNELKQSKFNSALDESQQQEIQEVLNTSSKWLEENRYNPQTSIEEFQNELQNLRNSLNKILRRQSDL</sequence>
<accession>A0A8S1UDS5</accession>
<dbReference type="FunFam" id="3.90.640.10:FF:000010">
    <property type="entry name" value="heat shock 70 kDa protein 14"/>
    <property type="match status" value="1"/>
</dbReference>
<dbReference type="PROSITE" id="PS01036">
    <property type="entry name" value="HSP70_3"/>
    <property type="match status" value="1"/>
</dbReference>
<dbReference type="InterPro" id="IPR018181">
    <property type="entry name" value="Heat_shock_70_CS"/>
</dbReference>
<dbReference type="PROSITE" id="PS00297">
    <property type="entry name" value="HSP70_1"/>
    <property type="match status" value="1"/>
</dbReference>
<proteinExistence type="inferred from homology"/>
<dbReference type="CDD" id="cd24028">
    <property type="entry name" value="ASKHA_NBD_HSP70_HSPA1-like"/>
    <property type="match status" value="1"/>
</dbReference>
<dbReference type="Pfam" id="PF00012">
    <property type="entry name" value="HSP70"/>
    <property type="match status" value="1"/>
</dbReference>
<comment type="similarity">
    <text evidence="1 4">Belongs to the heat shock protein 70 family.</text>
</comment>
<dbReference type="EMBL" id="CAJJDP010000041">
    <property type="protein sequence ID" value="CAD8162113.1"/>
    <property type="molecule type" value="Genomic_DNA"/>
</dbReference>
<keyword evidence="2 4" id="KW-0547">Nucleotide-binding</keyword>
<evidence type="ECO:0008006" key="7">
    <source>
        <dbReference type="Google" id="ProtNLM"/>
    </source>
</evidence>
<evidence type="ECO:0000313" key="6">
    <source>
        <dbReference type="Proteomes" id="UP000683925"/>
    </source>
</evidence>
<organism evidence="5 6">
    <name type="scientific">Paramecium octaurelia</name>
    <dbReference type="NCBI Taxonomy" id="43137"/>
    <lineage>
        <taxon>Eukaryota</taxon>
        <taxon>Sar</taxon>
        <taxon>Alveolata</taxon>
        <taxon>Ciliophora</taxon>
        <taxon>Intramacronucleata</taxon>
        <taxon>Oligohymenophorea</taxon>
        <taxon>Peniculida</taxon>
        <taxon>Parameciidae</taxon>
        <taxon>Paramecium</taxon>
    </lineage>
</organism>
<dbReference type="InterPro" id="IPR013126">
    <property type="entry name" value="Hsp_70_fam"/>
</dbReference>
<keyword evidence="3 4" id="KW-0067">ATP-binding</keyword>
<dbReference type="GO" id="GO:0005524">
    <property type="term" value="F:ATP binding"/>
    <property type="evidence" value="ECO:0007669"/>
    <property type="project" value="UniProtKB-KW"/>
</dbReference>
<comment type="caution">
    <text evidence="5">The sequence shown here is derived from an EMBL/GenBank/DDBJ whole genome shotgun (WGS) entry which is preliminary data.</text>
</comment>
<name>A0A8S1UDS5_PAROT</name>
<protein>
    <recommendedName>
        <fullName evidence="7">Heat shock protein 70</fullName>
    </recommendedName>
</protein>
<evidence type="ECO:0000256" key="3">
    <source>
        <dbReference type="ARBA" id="ARBA00022840"/>
    </source>
</evidence>
<evidence type="ECO:0000256" key="4">
    <source>
        <dbReference type="RuleBase" id="RU003322"/>
    </source>
</evidence>
<dbReference type="AlphaFoldDB" id="A0A8S1UDS5"/>
<evidence type="ECO:0000256" key="2">
    <source>
        <dbReference type="ARBA" id="ARBA00022741"/>
    </source>
</evidence>
<dbReference type="OrthoDB" id="311238at2759"/>
<gene>
    <name evidence="5" type="ORF">POCTA_138.1.T0410082</name>
</gene>
<dbReference type="Proteomes" id="UP000683925">
    <property type="component" value="Unassembled WGS sequence"/>
</dbReference>
<evidence type="ECO:0000256" key="1">
    <source>
        <dbReference type="ARBA" id="ARBA00007381"/>
    </source>
</evidence>
<evidence type="ECO:0000313" key="5">
    <source>
        <dbReference type="EMBL" id="CAD8162113.1"/>
    </source>
</evidence>
<dbReference type="OMA" id="TTIADYQ"/>
<reference evidence="5" key="1">
    <citation type="submission" date="2021-01" db="EMBL/GenBank/DDBJ databases">
        <authorList>
            <consortium name="Genoscope - CEA"/>
            <person name="William W."/>
        </authorList>
    </citation>
    <scope>NUCLEOTIDE SEQUENCE</scope>
</reference>
<dbReference type="GO" id="GO:0140662">
    <property type="term" value="F:ATP-dependent protein folding chaperone"/>
    <property type="evidence" value="ECO:0007669"/>
    <property type="project" value="InterPro"/>
</dbReference>
<keyword evidence="6" id="KW-1185">Reference proteome</keyword>